<dbReference type="EMBL" id="BARW01015851">
    <property type="protein sequence ID" value="GAI99677.1"/>
    <property type="molecule type" value="Genomic_DNA"/>
</dbReference>
<evidence type="ECO:0000259" key="2">
    <source>
        <dbReference type="Pfam" id="PF18152"/>
    </source>
</evidence>
<feature type="non-terminal residue" evidence="3">
    <location>
        <position position="238"/>
    </location>
</feature>
<dbReference type="InterPro" id="IPR004805">
    <property type="entry name" value="DnaE2/DnaE/PolC"/>
</dbReference>
<name>X1T2X9_9ZZZZ</name>
<feature type="domain" description="Bacterial DNA polymerase III alpha subunit NTPase" evidence="1">
    <location>
        <begin position="73"/>
        <end position="237"/>
    </location>
</feature>
<dbReference type="InterPro" id="IPR041931">
    <property type="entry name" value="DNA_pol3_alpha_thumb_dom"/>
</dbReference>
<dbReference type="SUPFAM" id="SSF51569">
    <property type="entry name" value="Aldolase"/>
    <property type="match status" value="1"/>
</dbReference>
<dbReference type="PANTHER" id="PTHR32294:SF0">
    <property type="entry name" value="DNA POLYMERASE III SUBUNIT ALPHA"/>
    <property type="match status" value="1"/>
</dbReference>
<comment type="caution">
    <text evidence="3">The sequence shown here is derived from an EMBL/GenBank/DDBJ whole genome shotgun (WGS) entry which is preliminary data.</text>
</comment>
<accession>X1T2X9</accession>
<protein>
    <recommendedName>
        <fullName evidence="4">Bacterial DNA polymerase III alpha subunit NTPase domain-containing protein</fullName>
    </recommendedName>
</protein>
<reference evidence="3" key="1">
    <citation type="journal article" date="2014" name="Front. Microbiol.">
        <title>High frequency of phylogenetically diverse reductive dehalogenase-homologous genes in deep subseafloor sedimentary metagenomes.</title>
        <authorList>
            <person name="Kawai M."/>
            <person name="Futagami T."/>
            <person name="Toyoda A."/>
            <person name="Takaki Y."/>
            <person name="Nishi S."/>
            <person name="Hori S."/>
            <person name="Arai W."/>
            <person name="Tsubouchi T."/>
            <person name="Morono Y."/>
            <person name="Uchiyama I."/>
            <person name="Ito T."/>
            <person name="Fujiyama A."/>
            <person name="Inagaki F."/>
            <person name="Takami H."/>
        </authorList>
    </citation>
    <scope>NUCLEOTIDE SEQUENCE</scope>
    <source>
        <strain evidence="3">Expedition CK06-06</strain>
    </source>
</reference>
<sequence>MIIMKTDATQEQIDQVVKEIESYGLRADVSKGAYRTVIGPIGDERKIPFDRIAVLPGVREAMMVDTPYKLISREMPDIDLDFEDNRRDEVISYVSQKYGQDHVAQIITFGTLGAKAALRDVGRALGMPYSEVDRVARLVPFAPGMTLARALDENSELRGIYHEDTIIHNLIDSARGVEGVARHASTHAAGVVISKEPLTRYVPLQRTSKDNGETITMTQFAMEDIARIGLLKMDFLGL</sequence>
<dbReference type="GO" id="GO:0006260">
    <property type="term" value="P:DNA replication"/>
    <property type="evidence" value="ECO:0007669"/>
    <property type="project" value="InterPro"/>
</dbReference>
<dbReference type="InterPro" id="IPR041071">
    <property type="entry name" value="DAHP_snth_FXD"/>
</dbReference>
<organism evidence="3">
    <name type="scientific">marine sediment metagenome</name>
    <dbReference type="NCBI Taxonomy" id="412755"/>
    <lineage>
        <taxon>unclassified sequences</taxon>
        <taxon>metagenomes</taxon>
        <taxon>ecological metagenomes</taxon>
    </lineage>
</organism>
<gene>
    <name evidence="3" type="ORF">S12H4_27736</name>
</gene>
<dbReference type="GO" id="GO:0008408">
    <property type="term" value="F:3'-5' exonuclease activity"/>
    <property type="evidence" value="ECO:0007669"/>
    <property type="project" value="InterPro"/>
</dbReference>
<dbReference type="InterPro" id="IPR011708">
    <property type="entry name" value="DNA_pol3_alpha_NTPase_dom"/>
</dbReference>
<evidence type="ECO:0008006" key="4">
    <source>
        <dbReference type="Google" id="ProtNLM"/>
    </source>
</evidence>
<dbReference type="Pfam" id="PF18152">
    <property type="entry name" value="DAHP_snth_FXD"/>
    <property type="match status" value="1"/>
</dbReference>
<dbReference type="PANTHER" id="PTHR32294">
    <property type="entry name" value="DNA POLYMERASE III SUBUNIT ALPHA"/>
    <property type="match status" value="1"/>
</dbReference>
<evidence type="ECO:0000313" key="3">
    <source>
        <dbReference type="EMBL" id="GAI99677.1"/>
    </source>
</evidence>
<dbReference type="AlphaFoldDB" id="X1T2X9"/>
<dbReference type="Pfam" id="PF07733">
    <property type="entry name" value="DNA_pol3_alpha"/>
    <property type="match status" value="1"/>
</dbReference>
<dbReference type="Gene3D" id="3.30.70.1140">
    <property type="entry name" value="Phospho-2-dehydro-3-deoxyheptonate aldolase, domain 1"/>
    <property type="match status" value="1"/>
</dbReference>
<proteinExistence type="predicted"/>
<dbReference type="Gene3D" id="1.10.10.1600">
    <property type="entry name" value="Bacterial DNA polymerase III alpha subunit, thumb domain"/>
    <property type="match status" value="1"/>
</dbReference>
<evidence type="ECO:0000259" key="1">
    <source>
        <dbReference type="Pfam" id="PF07733"/>
    </source>
</evidence>
<feature type="domain" description="DAHP synthase ferredoxin-like" evidence="2">
    <location>
        <begin position="2"/>
        <end position="64"/>
    </location>
</feature>